<dbReference type="EMBL" id="KQ964766">
    <property type="protein sequence ID" value="KXN66107.1"/>
    <property type="molecule type" value="Genomic_DNA"/>
</dbReference>
<dbReference type="Proteomes" id="UP000070444">
    <property type="component" value="Unassembled WGS sequence"/>
</dbReference>
<organism evidence="1 2">
    <name type="scientific">Conidiobolus coronatus (strain ATCC 28846 / CBS 209.66 / NRRL 28638)</name>
    <name type="common">Delacroixia coronata</name>
    <dbReference type="NCBI Taxonomy" id="796925"/>
    <lineage>
        <taxon>Eukaryota</taxon>
        <taxon>Fungi</taxon>
        <taxon>Fungi incertae sedis</taxon>
        <taxon>Zoopagomycota</taxon>
        <taxon>Entomophthoromycotina</taxon>
        <taxon>Entomophthoromycetes</taxon>
        <taxon>Entomophthorales</taxon>
        <taxon>Ancylistaceae</taxon>
        <taxon>Conidiobolus</taxon>
    </lineage>
</organism>
<evidence type="ECO:0000313" key="2">
    <source>
        <dbReference type="Proteomes" id="UP000070444"/>
    </source>
</evidence>
<reference evidence="1 2" key="1">
    <citation type="journal article" date="2015" name="Genome Biol. Evol.">
        <title>Phylogenomic analyses indicate that early fungi evolved digesting cell walls of algal ancestors of land plants.</title>
        <authorList>
            <person name="Chang Y."/>
            <person name="Wang S."/>
            <person name="Sekimoto S."/>
            <person name="Aerts A.L."/>
            <person name="Choi C."/>
            <person name="Clum A."/>
            <person name="LaButti K.M."/>
            <person name="Lindquist E.A."/>
            <person name="Yee Ngan C."/>
            <person name="Ohm R.A."/>
            <person name="Salamov A.A."/>
            <person name="Grigoriev I.V."/>
            <person name="Spatafora J.W."/>
            <person name="Berbee M.L."/>
        </authorList>
    </citation>
    <scope>NUCLEOTIDE SEQUENCE [LARGE SCALE GENOMIC DNA]</scope>
    <source>
        <strain evidence="1 2">NRRL 28638</strain>
    </source>
</reference>
<name>A0A137NTK7_CONC2</name>
<sequence>MINNEVLIINQRLNCQHASNPIAAASKQNSIVHRPLYSDDSISNFGSSDQYNSADYEVNQLGEEDSLEEQNLAYQNDLTILFTQIEELNSLLEEG</sequence>
<proteinExistence type="predicted"/>
<accession>A0A137NTK7</accession>
<protein>
    <submittedName>
        <fullName evidence="1">Uncharacterized protein</fullName>
    </submittedName>
</protein>
<dbReference type="AlphaFoldDB" id="A0A137NTK7"/>
<evidence type="ECO:0000313" key="1">
    <source>
        <dbReference type="EMBL" id="KXN66107.1"/>
    </source>
</evidence>
<gene>
    <name evidence="1" type="ORF">CONCODRAFT_12126</name>
</gene>
<keyword evidence="2" id="KW-1185">Reference proteome</keyword>